<evidence type="ECO:0000313" key="4">
    <source>
        <dbReference type="Proteomes" id="UP000248827"/>
    </source>
</evidence>
<reference evidence="1 3" key="1">
    <citation type="submission" date="2018-05" db="EMBL/GenBank/DDBJ databases">
        <title>Freshwater and sediment microbial communities from various areas in North America, analyzing microbe dynamics in response to fracking.</title>
        <authorList>
            <person name="Lamendella R."/>
        </authorList>
    </citation>
    <scope>NUCLEOTIDE SEQUENCE [LARGE SCALE GENOMIC DNA]</scope>
    <source>
        <strain evidence="1 3">DB-3</strain>
        <strain evidence="2 4">NG-13</strain>
    </source>
</reference>
<comment type="caution">
    <text evidence="1">The sequence shown here is derived from an EMBL/GenBank/DDBJ whole genome shotgun (WGS) entry which is preliminary data.</text>
</comment>
<name>A0A855Y4I2_9BACL</name>
<dbReference type="RefSeq" id="WP_109998387.1">
    <property type="nucleotide sequence ID" value="NZ_QGTZ01000002.1"/>
</dbReference>
<dbReference type="Proteomes" id="UP000248827">
    <property type="component" value="Unassembled WGS sequence"/>
</dbReference>
<accession>A0A855Y4I2</accession>
<keyword evidence="4" id="KW-1185">Reference proteome</keyword>
<dbReference type="InterPro" id="IPR036812">
    <property type="entry name" value="NAD(P)_OxRdtase_dom_sf"/>
</dbReference>
<dbReference type="SUPFAM" id="SSF51430">
    <property type="entry name" value="NAD(P)-linked oxidoreductase"/>
    <property type="match status" value="1"/>
</dbReference>
<dbReference type="Gene3D" id="3.20.20.100">
    <property type="entry name" value="NADP-dependent oxidoreductase domain"/>
    <property type="match status" value="1"/>
</dbReference>
<protein>
    <submittedName>
        <fullName evidence="1">Aldo/keto reductase family protein</fullName>
    </submittedName>
</protein>
<sequence length="75" mass="8605">MQSMYSLPPIHIWKRNGRALLVNLLTRFRMKVKIPGTRSLERVHENLGALQVSFTKDEWAEIERISPKGFAAGGR</sequence>
<dbReference type="Proteomes" id="UP000247078">
    <property type="component" value="Unassembled WGS sequence"/>
</dbReference>
<evidence type="ECO:0000313" key="2">
    <source>
        <dbReference type="EMBL" id="RAI89711.1"/>
    </source>
</evidence>
<proteinExistence type="predicted"/>
<dbReference type="EMBL" id="QLLI01000014">
    <property type="protein sequence ID" value="RAI89711.1"/>
    <property type="molecule type" value="Genomic_DNA"/>
</dbReference>
<organism evidence="1 3">
    <name type="scientific">Paenibacillus pabuli</name>
    <dbReference type="NCBI Taxonomy" id="1472"/>
    <lineage>
        <taxon>Bacteria</taxon>
        <taxon>Bacillati</taxon>
        <taxon>Bacillota</taxon>
        <taxon>Bacilli</taxon>
        <taxon>Bacillales</taxon>
        <taxon>Paenibacillaceae</taxon>
        <taxon>Paenibacillus</taxon>
    </lineage>
</organism>
<gene>
    <name evidence="2" type="ORF">DET54_114180</name>
    <name evidence="1" type="ORF">DET56_102136</name>
</gene>
<dbReference type="AlphaFoldDB" id="A0A855Y4I2"/>
<evidence type="ECO:0000313" key="3">
    <source>
        <dbReference type="Proteomes" id="UP000247078"/>
    </source>
</evidence>
<dbReference type="EMBL" id="QGTZ01000002">
    <property type="protein sequence ID" value="PWW43907.1"/>
    <property type="molecule type" value="Genomic_DNA"/>
</dbReference>
<evidence type="ECO:0000313" key="1">
    <source>
        <dbReference type="EMBL" id="PWW43907.1"/>
    </source>
</evidence>